<evidence type="ECO:0000313" key="1">
    <source>
        <dbReference type="EMBL" id="TQM94786.1"/>
    </source>
</evidence>
<sequence>MILRFAASIPAARSFGMTGILRSFAALALALAVAVSSIGHAGARAQAHGAQAMVICTGSGLVRIVMDSDGTPVEHTMPCPDYVISLAAILAAPDSTAGANLNHLAHMPAQESLCLTGAAGKWHDTRAPPSRV</sequence>
<name>A0A543KI86_9RHOB</name>
<proteinExistence type="predicted"/>
<accession>A0A543KI86</accession>
<dbReference type="EMBL" id="VFPT01000001">
    <property type="protein sequence ID" value="TQM94786.1"/>
    <property type="molecule type" value="Genomic_DNA"/>
</dbReference>
<gene>
    <name evidence="1" type="ORF">BD293_3474</name>
</gene>
<keyword evidence="2" id="KW-1185">Reference proteome</keyword>
<protein>
    <submittedName>
        <fullName evidence="1">Uncharacterized protein</fullName>
    </submittedName>
</protein>
<comment type="caution">
    <text evidence="1">The sequence shown here is derived from an EMBL/GenBank/DDBJ whole genome shotgun (WGS) entry which is preliminary data.</text>
</comment>
<dbReference type="Proteomes" id="UP000320582">
    <property type="component" value="Unassembled WGS sequence"/>
</dbReference>
<reference evidence="1 2" key="1">
    <citation type="submission" date="2019-06" db="EMBL/GenBank/DDBJ databases">
        <title>Genomic Encyclopedia of Archaeal and Bacterial Type Strains, Phase II (KMG-II): from individual species to whole genera.</title>
        <authorList>
            <person name="Goeker M."/>
        </authorList>
    </citation>
    <scope>NUCLEOTIDE SEQUENCE [LARGE SCALE GENOMIC DNA]</scope>
    <source>
        <strain evidence="1 2">DSM 18423</strain>
    </source>
</reference>
<dbReference type="AlphaFoldDB" id="A0A543KI86"/>
<organism evidence="1 2">
    <name type="scientific">Roseinatronobacter monicus</name>
    <dbReference type="NCBI Taxonomy" id="393481"/>
    <lineage>
        <taxon>Bacteria</taxon>
        <taxon>Pseudomonadati</taxon>
        <taxon>Pseudomonadota</taxon>
        <taxon>Alphaproteobacteria</taxon>
        <taxon>Rhodobacterales</taxon>
        <taxon>Paracoccaceae</taxon>
        <taxon>Roseinatronobacter</taxon>
    </lineage>
</organism>
<evidence type="ECO:0000313" key="2">
    <source>
        <dbReference type="Proteomes" id="UP000320582"/>
    </source>
</evidence>